<dbReference type="PANTHER" id="PTHR12066">
    <property type="entry name" value="TELOMERASE REVERSE TRANSCRIPTASE"/>
    <property type="match status" value="1"/>
</dbReference>
<dbReference type="GO" id="GO:0042162">
    <property type="term" value="F:telomeric DNA binding"/>
    <property type="evidence" value="ECO:0007669"/>
    <property type="project" value="TreeGrafter"/>
</dbReference>
<comment type="subcellular location">
    <subcellularLocation>
        <location evidence="1">Nucleus</location>
    </subcellularLocation>
    <subcellularLocation>
        <location evidence="1">Chromosome</location>
        <location evidence="1">Telomere</location>
    </subcellularLocation>
</comment>
<dbReference type="GO" id="GO:0000333">
    <property type="term" value="C:telomerase catalytic core complex"/>
    <property type="evidence" value="ECO:0007669"/>
    <property type="project" value="TreeGrafter"/>
</dbReference>
<name>A0A9P4GGK9_9PLEO</name>
<evidence type="ECO:0000313" key="4">
    <source>
        <dbReference type="Proteomes" id="UP000800039"/>
    </source>
</evidence>
<feature type="region of interest" description="Disordered" evidence="2">
    <location>
        <begin position="1"/>
        <end position="37"/>
    </location>
</feature>
<keyword evidence="1" id="KW-0695">RNA-directed DNA polymerase</keyword>
<comment type="function">
    <text evidence="1">Telomerase is a ribonucleoprotein enzyme essential for the replication of chromosome termini in most eukaryotes. It elongates telomeres. It is a reverse transcriptase that adds simple sequence repeats to chromosome ends by copying a template sequence within the RNA component of the enzyme.</text>
</comment>
<reference evidence="3" key="1">
    <citation type="submission" date="2020-01" db="EMBL/GenBank/DDBJ databases">
        <authorList>
            <consortium name="DOE Joint Genome Institute"/>
            <person name="Haridas S."/>
            <person name="Albert R."/>
            <person name="Binder M."/>
            <person name="Bloem J."/>
            <person name="Labutti K."/>
            <person name="Salamov A."/>
            <person name="Andreopoulos B."/>
            <person name="Baker S.E."/>
            <person name="Barry K."/>
            <person name="Bills G."/>
            <person name="Bluhm B.H."/>
            <person name="Cannon C."/>
            <person name="Castanera R."/>
            <person name="Culley D.E."/>
            <person name="Daum C."/>
            <person name="Ezra D."/>
            <person name="Gonzalez J.B."/>
            <person name="Henrissat B."/>
            <person name="Kuo A."/>
            <person name="Liang C."/>
            <person name="Lipzen A."/>
            <person name="Lutzoni F."/>
            <person name="Magnuson J."/>
            <person name="Mondo S."/>
            <person name="Nolan M."/>
            <person name="Ohm R."/>
            <person name="Pangilinan J."/>
            <person name="Park H.-J."/>
            <person name="Ramirez L."/>
            <person name="Alfaro M."/>
            <person name="Sun H."/>
            <person name="Tritt A."/>
            <person name="Yoshinaga Y."/>
            <person name="Zwiers L.-H."/>
            <person name="Turgeon B.G."/>
            <person name="Goodwin S.B."/>
            <person name="Spatafora J.W."/>
            <person name="Crous P.W."/>
            <person name="Grigoriev I.V."/>
        </authorList>
    </citation>
    <scope>NUCLEOTIDE SEQUENCE</scope>
    <source>
        <strain evidence="3">CBS 394.84</strain>
    </source>
</reference>
<accession>A0A9P4GGK9</accession>
<gene>
    <name evidence="3" type="ORF">K460DRAFT_113633</name>
</gene>
<feature type="region of interest" description="Disordered" evidence="2">
    <location>
        <begin position="61"/>
        <end position="87"/>
    </location>
</feature>
<evidence type="ECO:0000256" key="1">
    <source>
        <dbReference type="RuleBase" id="RU365061"/>
    </source>
</evidence>
<comment type="catalytic activity">
    <reaction evidence="1">
        <text>DNA(n) + a 2'-deoxyribonucleoside 5'-triphosphate = DNA(n+1) + diphosphate</text>
        <dbReference type="Rhea" id="RHEA:22508"/>
        <dbReference type="Rhea" id="RHEA-COMP:17339"/>
        <dbReference type="Rhea" id="RHEA-COMP:17340"/>
        <dbReference type="ChEBI" id="CHEBI:33019"/>
        <dbReference type="ChEBI" id="CHEBI:61560"/>
        <dbReference type="ChEBI" id="CHEBI:173112"/>
        <dbReference type="EC" id="2.7.7.49"/>
    </reaction>
</comment>
<dbReference type="GO" id="GO:0003720">
    <property type="term" value="F:telomerase activity"/>
    <property type="evidence" value="ECO:0007669"/>
    <property type="project" value="InterPro"/>
</dbReference>
<keyword evidence="1" id="KW-0539">Nucleus</keyword>
<dbReference type="GO" id="GO:0007004">
    <property type="term" value="P:telomere maintenance via telomerase"/>
    <property type="evidence" value="ECO:0007669"/>
    <property type="project" value="TreeGrafter"/>
</dbReference>
<keyword evidence="1" id="KW-0808">Transferase</keyword>
<keyword evidence="1" id="KW-0158">Chromosome</keyword>
<proteinExistence type="inferred from homology"/>
<keyword evidence="4" id="KW-1185">Reference proteome</keyword>
<keyword evidence="1" id="KW-0479">Metal-binding</keyword>
<dbReference type="GeneID" id="63843822"/>
<evidence type="ECO:0000313" key="3">
    <source>
        <dbReference type="EMBL" id="KAF1845713.1"/>
    </source>
</evidence>
<dbReference type="EC" id="2.7.7.49" evidence="1"/>
<comment type="caution">
    <text evidence="3">The sequence shown here is derived from an EMBL/GenBank/DDBJ whole genome shotgun (WGS) entry which is preliminary data.</text>
</comment>
<dbReference type="GO" id="GO:0070034">
    <property type="term" value="F:telomerase RNA binding"/>
    <property type="evidence" value="ECO:0007669"/>
    <property type="project" value="TreeGrafter"/>
</dbReference>
<dbReference type="OrthoDB" id="289721at2759"/>
<dbReference type="AlphaFoldDB" id="A0A9P4GGK9"/>
<dbReference type="RefSeq" id="XP_040788276.1">
    <property type="nucleotide sequence ID" value="XM_040926571.1"/>
</dbReference>
<dbReference type="PANTHER" id="PTHR12066:SF0">
    <property type="entry name" value="TELOMERASE REVERSE TRANSCRIPTASE"/>
    <property type="match status" value="1"/>
</dbReference>
<keyword evidence="1" id="KW-0548">Nucleotidyltransferase</keyword>
<dbReference type="Proteomes" id="UP000800039">
    <property type="component" value="Unassembled WGS sequence"/>
</dbReference>
<keyword evidence="1" id="KW-0779">Telomere</keyword>
<organism evidence="3 4">
    <name type="scientific">Cucurbitaria berberidis CBS 394.84</name>
    <dbReference type="NCBI Taxonomy" id="1168544"/>
    <lineage>
        <taxon>Eukaryota</taxon>
        <taxon>Fungi</taxon>
        <taxon>Dikarya</taxon>
        <taxon>Ascomycota</taxon>
        <taxon>Pezizomycotina</taxon>
        <taxon>Dothideomycetes</taxon>
        <taxon>Pleosporomycetidae</taxon>
        <taxon>Pleosporales</taxon>
        <taxon>Pleosporineae</taxon>
        <taxon>Cucurbitariaceae</taxon>
        <taxon>Cucurbitaria</taxon>
    </lineage>
</organism>
<dbReference type="GO" id="GO:0046872">
    <property type="term" value="F:metal ion binding"/>
    <property type="evidence" value="ECO:0007669"/>
    <property type="project" value="UniProtKB-KW"/>
</dbReference>
<dbReference type="InterPro" id="IPR003545">
    <property type="entry name" value="Telomerase_RT"/>
</dbReference>
<comment type="similarity">
    <text evidence="1">Belongs to the reverse transcriptase family. Telomerase subfamily.</text>
</comment>
<protein>
    <recommendedName>
        <fullName evidence="1">Telomerase reverse transcriptase</fullName>
        <ecNumber evidence="1">2.7.7.49</ecNumber>
    </recommendedName>
    <alternativeName>
        <fullName evidence="1">Telomerase catalytic subunit</fullName>
    </alternativeName>
</protein>
<dbReference type="GO" id="GO:0000781">
    <property type="term" value="C:chromosome, telomeric region"/>
    <property type="evidence" value="ECO:0007669"/>
    <property type="project" value="UniProtKB-SubCell"/>
</dbReference>
<keyword evidence="1" id="KW-0460">Magnesium</keyword>
<feature type="compositionally biased region" description="Polar residues" evidence="2">
    <location>
        <begin position="73"/>
        <end position="87"/>
    </location>
</feature>
<dbReference type="EMBL" id="ML976616">
    <property type="protein sequence ID" value="KAF1845713.1"/>
    <property type="molecule type" value="Genomic_DNA"/>
</dbReference>
<sequence length="270" mass="29551">MKRKPPGSPVGGGGPCKKVRPSVRAVDQSAHATTPGVDHPVLRRLYPQLLTLRHYLLSQLPTSSKSRRRRISQLGQATPAQDASSTHPADVQLGQLLDSALVGAFSKTSTGCEEQAAKERDQDVDLFTQQRSQGTAGGTFKPGYFLQSEIVDFVIWRLFRRLTSHKPSHLLCHGFQRSANTPRTPAMHADTASNIPGLLACHANSSVHALKRPLWCRLHALLGQGGDRIMMEMLLECSIFLPVETGSGNYYQLSGVPVSEWKAERASKPI</sequence>
<evidence type="ECO:0000256" key="2">
    <source>
        <dbReference type="SAM" id="MobiDB-lite"/>
    </source>
</evidence>